<dbReference type="GO" id="GO:0042301">
    <property type="term" value="F:phosphate ion binding"/>
    <property type="evidence" value="ECO:0007669"/>
    <property type="project" value="InterPro"/>
</dbReference>
<dbReference type="EMBL" id="WOEZ01000140">
    <property type="protein sequence ID" value="NPT57846.1"/>
    <property type="molecule type" value="Genomic_DNA"/>
</dbReference>
<comment type="subunit">
    <text evidence="3 7">The complex is composed of two ATP-binding proteins (PstB), two transmembrane proteins (PstC and PstA) and a solute-binding protein (PstS).</text>
</comment>
<evidence type="ECO:0000256" key="7">
    <source>
        <dbReference type="PIRNR" id="PIRNR002756"/>
    </source>
</evidence>
<dbReference type="GO" id="GO:0043190">
    <property type="term" value="C:ATP-binding cassette (ABC) transporter complex"/>
    <property type="evidence" value="ECO:0007669"/>
    <property type="project" value="InterPro"/>
</dbReference>
<dbReference type="NCBIfam" id="NF008171">
    <property type="entry name" value="PRK10918.1"/>
    <property type="match status" value="1"/>
</dbReference>
<accession>A0A972NQL2</accession>
<dbReference type="PANTHER" id="PTHR42996">
    <property type="entry name" value="PHOSPHATE-BINDING PROTEIN PSTS"/>
    <property type="match status" value="1"/>
</dbReference>
<dbReference type="InterPro" id="IPR005673">
    <property type="entry name" value="ABC_phos-bd_PstS"/>
</dbReference>
<protein>
    <recommendedName>
        <fullName evidence="4 7">Phosphate-binding protein PstS</fullName>
    </recommendedName>
</protein>
<organism evidence="9 10">
    <name type="scientific">Paraburkholderia elongata</name>
    <dbReference type="NCBI Taxonomy" id="2675747"/>
    <lineage>
        <taxon>Bacteria</taxon>
        <taxon>Pseudomonadati</taxon>
        <taxon>Pseudomonadota</taxon>
        <taxon>Betaproteobacteria</taxon>
        <taxon>Burkholderiales</taxon>
        <taxon>Burkholderiaceae</taxon>
        <taxon>Paraburkholderia</taxon>
    </lineage>
</organism>
<evidence type="ECO:0000256" key="4">
    <source>
        <dbReference type="ARBA" id="ARBA00021889"/>
    </source>
</evidence>
<dbReference type="PIRSF" id="PIRSF002756">
    <property type="entry name" value="PstS"/>
    <property type="match status" value="1"/>
</dbReference>
<dbReference type="Proteomes" id="UP000655523">
    <property type="component" value="Unassembled WGS sequence"/>
</dbReference>
<keyword evidence="10" id="KW-1185">Reference proteome</keyword>
<comment type="function">
    <text evidence="1 7">Part of the ABC transporter complex PstSACB involved in phosphate import.</text>
</comment>
<name>A0A972NQL2_9BURK</name>
<reference evidence="9 10" key="1">
    <citation type="submission" date="2019-11" db="EMBL/GenBank/DDBJ databases">
        <title>Metabolism of dissolved organic matter in forest soils.</title>
        <authorList>
            <person name="Cyle K.T."/>
            <person name="Wilhelm R.C."/>
            <person name="Martinez C.E."/>
        </authorList>
    </citation>
    <scope>NUCLEOTIDE SEQUENCE [LARGE SCALE GENOMIC DNA]</scope>
    <source>
        <strain evidence="9 10">5N</strain>
    </source>
</reference>
<dbReference type="InterPro" id="IPR050962">
    <property type="entry name" value="Phosphate-bind_PstS"/>
</dbReference>
<dbReference type="Gene3D" id="3.40.190.10">
    <property type="entry name" value="Periplasmic binding protein-like II"/>
    <property type="match status" value="2"/>
</dbReference>
<evidence type="ECO:0000313" key="10">
    <source>
        <dbReference type="Proteomes" id="UP000655523"/>
    </source>
</evidence>
<feature type="domain" description="PBP" evidence="8">
    <location>
        <begin position="50"/>
        <end position="333"/>
    </location>
</feature>
<evidence type="ECO:0000259" key="8">
    <source>
        <dbReference type="Pfam" id="PF12849"/>
    </source>
</evidence>
<keyword evidence="6 7" id="KW-0592">Phosphate transport</keyword>
<dbReference type="AlphaFoldDB" id="A0A972NQL2"/>
<dbReference type="SUPFAM" id="SSF53850">
    <property type="entry name" value="Periplasmic binding protein-like II"/>
    <property type="match status" value="1"/>
</dbReference>
<dbReference type="NCBIfam" id="TIGR00975">
    <property type="entry name" value="3a0107s03"/>
    <property type="match status" value="1"/>
</dbReference>
<evidence type="ECO:0000256" key="6">
    <source>
        <dbReference type="ARBA" id="ARBA00022592"/>
    </source>
</evidence>
<sequence length="376" mass="40054">MSSDAISSHDVSRRLANPAQRCRTTIQSDIFARLFRLLIGALAGGSFVAAAQATDITGAGSTFAAPLYARWAAEYQKSGGGKVRYHGVGSSDGLKQIIAKEVDFAGSDAPLTDGELTKDGLLQFPTAMGGVVPVVNLPGIKAGELTLSGPLLGDIFLGKIQYWDDPAIAQLNPKIKLPDTPIAVVRRQDGSGTTLIWTHYLAQVSPEWKRKVGEGTSVHWPRGLGGKGNEGVATFVGYLPGAIGYVAWDFTKQNHMTYAAMKNASSVAVEPGARTFKAAAAGADWFGALNQFLTNQPGKDAWPIIGATYVLLHTTQDQPDHGEEALKFFDWAFKNGAQAAEDLDYIALPDSVATEIRLRWRTGVSADPSLKPVAGQ</sequence>
<evidence type="ECO:0000313" key="9">
    <source>
        <dbReference type="EMBL" id="NPT57846.1"/>
    </source>
</evidence>
<evidence type="ECO:0000256" key="2">
    <source>
        <dbReference type="ARBA" id="ARBA00008725"/>
    </source>
</evidence>
<evidence type="ECO:0000256" key="1">
    <source>
        <dbReference type="ARBA" id="ARBA00002841"/>
    </source>
</evidence>
<keyword evidence="5 7" id="KW-0813">Transport</keyword>
<dbReference type="CDD" id="cd13565">
    <property type="entry name" value="PBP2_PstS"/>
    <property type="match status" value="1"/>
</dbReference>
<dbReference type="InterPro" id="IPR024370">
    <property type="entry name" value="PBP_domain"/>
</dbReference>
<proteinExistence type="inferred from homology"/>
<dbReference type="Pfam" id="PF12849">
    <property type="entry name" value="PBP_like_2"/>
    <property type="match status" value="1"/>
</dbReference>
<evidence type="ECO:0000256" key="3">
    <source>
        <dbReference type="ARBA" id="ARBA00011529"/>
    </source>
</evidence>
<comment type="similarity">
    <text evidence="2 7">Belongs to the PstS family.</text>
</comment>
<evidence type="ECO:0000256" key="5">
    <source>
        <dbReference type="ARBA" id="ARBA00022448"/>
    </source>
</evidence>
<dbReference type="GO" id="GO:0035435">
    <property type="term" value="P:phosphate ion transmembrane transport"/>
    <property type="evidence" value="ECO:0007669"/>
    <property type="project" value="InterPro"/>
</dbReference>
<comment type="caution">
    <text evidence="9">The sequence shown here is derived from an EMBL/GenBank/DDBJ whole genome shotgun (WGS) entry which is preliminary data.</text>
</comment>
<dbReference type="PANTHER" id="PTHR42996:SF1">
    <property type="entry name" value="PHOSPHATE-BINDING PROTEIN PSTS"/>
    <property type="match status" value="1"/>
</dbReference>
<gene>
    <name evidence="9" type="primary">pstS</name>
    <name evidence="9" type="ORF">GNZ13_25580</name>
</gene>